<dbReference type="InterPro" id="IPR004711">
    <property type="entry name" value="Benzoate_Transporter"/>
</dbReference>
<evidence type="ECO:0000313" key="2">
    <source>
        <dbReference type="EMBL" id="MDF9408512.1"/>
    </source>
</evidence>
<keyword evidence="3" id="KW-1185">Reference proteome</keyword>
<keyword evidence="1" id="KW-1133">Transmembrane helix</keyword>
<evidence type="ECO:0000313" key="3">
    <source>
        <dbReference type="Proteomes" id="UP001154312"/>
    </source>
</evidence>
<dbReference type="AlphaFoldDB" id="A0A9X4GZ93"/>
<organism evidence="2 3">
    <name type="scientific">Pelotomaculum isophthalicicum JI</name>
    <dbReference type="NCBI Taxonomy" id="947010"/>
    <lineage>
        <taxon>Bacteria</taxon>
        <taxon>Bacillati</taxon>
        <taxon>Bacillota</taxon>
        <taxon>Clostridia</taxon>
        <taxon>Eubacteriales</taxon>
        <taxon>Desulfotomaculaceae</taxon>
        <taxon>Pelotomaculum</taxon>
    </lineage>
</organism>
<dbReference type="RefSeq" id="WP_277443839.1">
    <property type="nucleotide sequence ID" value="NZ_JAKOAV010000015.1"/>
</dbReference>
<name>A0A9X4GZ93_9FIRM</name>
<dbReference type="Pfam" id="PF03594">
    <property type="entry name" value="BenE"/>
    <property type="match status" value="1"/>
</dbReference>
<feature type="transmembrane region" description="Helical" evidence="1">
    <location>
        <begin position="136"/>
        <end position="158"/>
    </location>
</feature>
<feature type="transmembrane region" description="Helical" evidence="1">
    <location>
        <begin position="61"/>
        <end position="80"/>
    </location>
</feature>
<feature type="transmembrane region" description="Helical" evidence="1">
    <location>
        <begin position="376"/>
        <end position="398"/>
    </location>
</feature>
<feature type="transmembrane region" description="Helical" evidence="1">
    <location>
        <begin position="28"/>
        <end position="49"/>
    </location>
</feature>
<proteinExistence type="predicted"/>
<keyword evidence="1" id="KW-0812">Transmembrane</keyword>
<feature type="transmembrane region" description="Helical" evidence="1">
    <location>
        <begin position="111"/>
        <end position="130"/>
    </location>
</feature>
<feature type="transmembrane region" description="Helical" evidence="1">
    <location>
        <begin position="261"/>
        <end position="291"/>
    </location>
</feature>
<accession>A0A9X4GZ93</accession>
<feature type="transmembrane region" description="Helical" evidence="1">
    <location>
        <begin position="165"/>
        <end position="181"/>
    </location>
</feature>
<evidence type="ECO:0000256" key="1">
    <source>
        <dbReference type="SAM" id="Phobius"/>
    </source>
</evidence>
<feature type="transmembrane region" description="Helical" evidence="1">
    <location>
        <begin position="303"/>
        <end position="327"/>
    </location>
</feature>
<keyword evidence="1" id="KW-0472">Membrane</keyword>
<feature type="transmembrane region" description="Helical" evidence="1">
    <location>
        <begin position="333"/>
        <end position="355"/>
    </location>
</feature>
<feature type="transmembrane region" description="Helical" evidence="1">
    <location>
        <begin position="223"/>
        <end position="241"/>
    </location>
</feature>
<sequence>MTKGLLERGPGIMATLKALPHSFNVNNVTAAIIATVFSLSGPIILLINIANEAHLTDQQTVTWLMSIYFISGALMVFLSLYYQQPIAIAFSLPGIIVVGSLMKVFSLEQMVGGYIFGGLILLFLGVTGLIKTVVKYLPLPIIMGMIAGALFSYAMGIVTSVQKDYIGAGLTLLAFFISRLFTKKIPPQAIALVVGVIASMYLMKSKMAVGDLFYAPVLVKPDFGFAAILSIGVPLVLLGLADFLKGYGILRANGFDAPVNTMITSTGICSTIGAFLLAHSITVAGPVTAITSCDDAGPKDCRWVAGLIKGVIQVFIAFIGGLLVPFLRSLPATVANVLAGLAMISLFITAFEVAFSGKNKFQMGAFFAFIVAYSNFTIYNISSPVWSLLVGIIVSLIFERENVKSFLRPNAETGGAVNAHS</sequence>
<protein>
    <submittedName>
        <fullName evidence="2">Benzoate/H(+) symporter BenE family transporter</fullName>
    </submittedName>
</protein>
<dbReference type="EMBL" id="JAKOAV010000015">
    <property type="protein sequence ID" value="MDF9408512.1"/>
    <property type="molecule type" value="Genomic_DNA"/>
</dbReference>
<gene>
    <name evidence="2" type="ORF">L7E55_09100</name>
</gene>
<dbReference type="Proteomes" id="UP001154312">
    <property type="component" value="Unassembled WGS sequence"/>
</dbReference>
<dbReference type="GO" id="GO:0005886">
    <property type="term" value="C:plasma membrane"/>
    <property type="evidence" value="ECO:0007669"/>
    <property type="project" value="TreeGrafter"/>
</dbReference>
<feature type="transmembrane region" description="Helical" evidence="1">
    <location>
        <begin position="86"/>
        <end position="104"/>
    </location>
</feature>
<comment type="caution">
    <text evidence="2">The sequence shown here is derived from an EMBL/GenBank/DDBJ whole genome shotgun (WGS) entry which is preliminary data.</text>
</comment>
<feature type="transmembrane region" description="Helical" evidence="1">
    <location>
        <begin position="187"/>
        <end position="203"/>
    </location>
</feature>
<dbReference type="PANTHER" id="PTHR30199">
    <property type="entry name" value="MFS FAMILY TRANSPORTER, PREDICTED SUBSTRATE BENZOATE"/>
    <property type="match status" value="1"/>
</dbReference>
<dbReference type="PANTHER" id="PTHR30199:SF0">
    <property type="entry name" value="INNER MEMBRANE PROTEIN YDCO"/>
    <property type="match status" value="1"/>
</dbReference>
<dbReference type="GO" id="GO:0042925">
    <property type="term" value="F:benzoate transmembrane transporter activity"/>
    <property type="evidence" value="ECO:0007669"/>
    <property type="project" value="InterPro"/>
</dbReference>
<reference evidence="2" key="1">
    <citation type="submission" date="2022-02" db="EMBL/GenBank/DDBJ databases">
        <authorList>
            <person name="Leng L."/>
        </authorList>
    </citation>
    <scope>NUCLEOTIDE SEQUENCE</scope>
    <source>
        <strain evidence="2">JI</strain>
    </source>
</reference>